<dbReference type="CDD" id="cd17541">
    <property type="entry name" value="REC_CheB-like"/>
    <property type="match status" value="1"/>
</dbReference>
<feature type="active site" evidence="5 6">
    <location>
        <position position="202"/>
    </location>
</feature>
<dbReference type="SUPFAM" id="SSF52172">
    <property type="entry name" value="CheY-like"/>
    <property type="match status" value="1"/>
</dbReference>
<feature type="modified residue" description="4-aspartylphosphate" evidence="5 7">
    <location>
        <position position="52"/>
    </location>
</feature>
<dbReference type="SMART" id="SM00448">
    <property type="entry name" value="REC"/>
    <property type="match status" value="1"/>
</dbReference>
<dbReference type="GO" id="GO:0005737">
    <property type="term" value="C:cytoplasm"/>
    <property type="evidence" value="ECO:0007669"/>
    <property type="project" value="UniProtKB-SubCell"/>
</dbReference>
<dbReference type="InterPro" id="IPR011006">
    <property type="entry name" value="CheY-like_superfamily"/>
</dbReference>
<dbReference type="PANTHER" id="PTHR42872:SF6">
    <property type="entry name" value="PROTEIN-GLUTAMATE METHYLESTERASE_PROTEIN-GLUTAMINE GLUTAMINASE"/>
    <property type="match status" value="1"/>
</dbReference>
<dbReference type="Pfam" id="PF00072">
    <property type="entry name" value="Response_reg"/>
    <property type="match status" value="1"/>
</dbReference>
<comment type="caution">
    <text evidence="10">The sequence shown here is derived from an EMBL/GenBank/DDBJ whole genome shotgun (WGS) entry which is preliminary data.</text>
</comment>
<evidence type="ECO:0000256" key="6">
    <source>
        <dbReference type="PROSITE-ProRule" id="PRU00050"/>
    </source>
</evidence>
<comment type="domain">
    <text evidence="5">Contains a C-terminal catalytic domain, and an N-terminal region which modulates catalytic activity.</text>
</comment>
<dbReference type="EC" id="3.5.1.44" evidence="5"/>
<name>A0AA37SZ60_9ALTE</name>
<dbReference type="GO" id="GO:0008984">
    <property type="term" value="F:protein-glutamate methylesterase activity"/>
    <property type="evidence" value="ECO:0007669"/>
    <property type="project" value="UniProtKB-UniRule"/>
</dbReference>
<dbReference type="PROSITE" id="PS50122">
    <property type="entry name" value="CHEB"/>
    <property type="match status" value="1"/>
</dbReference>
<proteinExistence type="inferred from homology"/>
<dbReference type="InterPro" id="IPR000673">
    <property type="entry name" value="Sig_transdc_resp-reg_Me-estase"/>
</dbReference>
<sequence>MRKVLVIEDSALMRRYISDILVGAGYKIEYARDGLQGLEKLIEFSPDVITLDINMPKMDGLECLEKIMATKPTPVVMVSSVTEKGAIATLEALEKGAVDYVAKPGGSISSNMKEVEQILLAKIKSALSIKVSSSIERKSNERLRAEKQDLQKPKIQIPKRSFGAKKFELVLIGVSTGGPSVLQDIIPHIPEGFPVPIVIAQHMPSRFTQVFSERLNKASNVSVQEISGTLDLQAGNVYIAKGDSDVIISRRGGKLVAEMHIMDKNHLWHPSVELMVNSALKATSADNLICVQLTGMGNDGASAMTTANQRGAHTIAESEETAAVFGMPRELIQQGGASEILPNTQILDALLRLTK</sequence>
<dbReference type="GO" id="GO:0006935">
    <property type="term" value="P:chemotaxis"/>
    <property type="evidence" value="ECO:0007669"/>
    <property type="project" value="UniProtKB-UniRule"/>
</dbReference>
<dbReference type="NCBIfam" id="NF001965">
    <property type="entry name" value="PRK00742.1"/>
    <property type="match status" value="1"/>
</dbReference>
<dbReference type="Gene3D" id="3.40.50.2300">
    <property type="match status" value="1"/>
</dbReference>
<dbReference type="GO" id="GO:0000156">
    <property type="term" value="F:phosphorelay response regulator activity"/>
    <property type="evidence" value="ECO:0007669"/>
    <property type="project" value="InterPro"/>
</dbReference>
<keyword evidence="11" id="KW-1185">Reference proteome</keyword>
<feature type="active site" evidence="5 6">
    <location>
        <position position="175"/>
    </location>
</feature>
<dbReference type="SUPFAM" id="SSF52738">
    <property type="entry name" value="Methylesterase CheB, C-terminal domain"/>
    <property type="match status" value="1"/>
</dbReference>
<evidence type="ECO:0000313" key="11">
    <source>
        <dbReference type="Proteomes" id="UP001156601"/>
    </source>
</evidence>
<comment type="catalytic activity">
    <reaction evidence="4 5">
        <text>[protein]-L-glutamate 5-O-methyl ester + H2O = L-glutamyl-[protein] + methanol + H(+)</text>
        <dbReference type="Rhea" id="RHEA:23236"/>
        <dbReference type="Rhea" id="RHEA-COMP:10208"/>
        <dbReference type="Rhea" id="RHEA-COMP:10311"/>
        <dbReference type="ChEBI" id="CHEBI:15377"/>
        <dbReference type="ChEBI" id="CHEBI:15378"/>
        <dbReference type="ChEBI" id="CHEBI:17790"/>
        <dbReference type="ChEBI" id="CHEBI:29973"/>
        <dbReference type="ChEBI" id="CHEBI:82795"/>
        <dbReference type="EC" id="3.1.1.61"/>
    </reaction>
</comment>
<evidence type="ECO:0000313" key="10">
    <source>
        <dbReference type="EMBL" id="GLR72126.1"/>
    </source>
</evidence>
<feature type="active site" evidence="5 6">
    <location>
        <position position="299"/>
    </location>
</feature>
<dbReference type="PROSITE" id="PS50110">
    <property type="entry name" value="RESPONSE_REGULATORY"/>
    <property type="match status" value="1"/>
</dbReference>
<dbReference type="EMBL" id="BSOT01000007">
    <property type="protein sequence ID" value="GLR72126.1"/>
    <property type="molecule type" value="Genomic_DNA"/>
</dbReference>
<dbReference type="EC" id="3.1.1.61" evidence="5"/>
<dbReference type="Gene3D" id="3.40.50.180">
    <property type="entry name" value="Methylesterase CheB, C-terminal domain"/>
    <property type="match status" value="1"/>
</dbReference>
<protein>
    <recommendedName>
        <fullName evidence="5">Protein-glutamate methylesterase/protein-glutamine glutaminase</fullName>
        <ecNumber evidence="5">3.1.1.61</ecNumber>
        <ecNumber evidence="5">3.5.1.44</ecNumber>
    </recommendedName>
</protein>
<dbReference type="InterPro" id="IPR001789">
    <property type="entry name" value="Sig_transdc_resp-reg_receiver"/>
</dbReference>
<reference evidence="10" key="2">
    <citation type="submission" date="2023-01" db="EMBL/GenBank/DDBJ databases">
        <title>Draft genome sequence of Agaribacter marinus strain NBRC 110023.</title>
        <authorList>
            <person name="Sun Q."/>
            <person name="Mori K."/>
        </authorList>
    </citation>
    <scope>NUCLEOTIDE SEQUENCE</scope>
    <source>
        <strain evidence="10">NBRC 110023</strain>
    </source>
</reference>
<gene>
    <name evidence="10" type="primary">cheB3</name>
    <name evidence="5" type="synonym">cheB</name>
    <name evidence="10" type="ORF">GCM10007852_30340</name>
</gene>
<reference evidence="10" key="1">
    <citation type="journal article" date="2014" name="Int. J. Syst. Evol. Microbiol.">
        <title>Complete genome sequence of Corynebacterium casei LMG S-19264T (=DSM 44701T), isolated from a smear-ripened cheese.</title>
        <authorList>
            <consortium name="US DOE Joint Genome Institute (JGI-PGF)"/>
            <person name="Walter F."/>
            <person name="Albersmeier A."/>
            <person name="Kalinowski J."/>
            <person name="Ruckert C."/>
        </authorList>
    </citation>
    <scope>NUCLEOTIDE SEQUENCE</scope>
    <source>
        <strain evidence="10">NBRC 110023</strain>
    </source>
</reference>
<accession>A0AA37SZ60</accession>
<evidence type="ECO:0000256" key="3">
    <source>
        <dbReference type="ARBA" id="ARBA00022801"/>
    </source>
</evidence>
<keyword evidence="2 5" id="KW-0145">Chemotaxis</keyword>
<comment type="catalytic activity">
    <reaction evidence="5">
        <text>L-glutaminyl-[protein] + H2O = L-glutamyl-[protein] + NH4(+)</text>
        <dbReference type="Rhea" id="RHEA:16441"/>
        <dbReference type="Rhea" id="RHEA-COMP:10207"/>
        <dbReference type="Rhea" id="RHEA-COMP:10208"/>
        <dbReference type="ChEBI" id="CHEBI:15377"/>
        <dbReference type="ChEBI" id="CHEBI:28938"/>
        <dbReference type="ChEBI" id="CHEBI:29973"/>
        <dbReference type="ChEBI" id="CHEBI:30011"/>
        <dbReference type="EC" id="3.5.1.44"/>
    </reaction>
</comment>
<feature type="domain" description="Response regulatory" evidence="8">
    <location>
        <begin position="3"/>
        <end position="118"/>
    </location>
</feature>
<dbReference type="Proteomes" id="UP001156601">
    <property type="component" value="Unassembled WGS sequence"/>
</dbReference>
<evidence type="ECO:0000256" key="2">
    <source>
        <dbReference type="ARBA" id="ARBA00022500"/>
    </source>
</evidence>
<evidence type="ECO:0000256" key="1">
    <source>
        <dbReference type="ARBA" id="ARBA00022490"/>
    </source>
</evidence>
<comment type="similarity">
    <text evidence="5">Belongs to the CheB family.</text>
</comment>
<dbReference type="PIRSF" id="PIRSF000876">
    <property type="entry name" value="RR_chemtxs_CheB"/>
    <property type="match status" value="1"/>
</dbReference>
<comment type="function">
    <text evidence="5">Involved in chemotaxis. Part of a chemotaxis signal transduction system that modulates chemotaxis in response to various stimuli. Catalyzes the demethylation of specific methylglutamate residues introduced into the chemoreceptors (methyl-accepting chemotaxis proteins or MCP) by CheR. Also mediates the irreversible deamidation of specific glutamine residues to glutamic acid.</text>
</comment>
<dbReference type="InterPro" id="IPR035909">
    <property type="entry name" value="CheB_C"/>
</dbReference>
<dbReference type="RefSeq" id="WP_284218489.1">
    <property type="nucleotide sequence ID" value="NZ_BSOT01000007.1"/>
</dbReference>
<dbReference type="AlphaFoldDB" id="A0AA37SZ60"/>
<evidence type="ECO:0000256" key="4">
    <source>
        <dbReference type="ARBA" id="ARBA00048267"/>
    </source>
</evidence>
<evidence type="ECO:0000256" key="5">
    <source>
        <dbReference type="HAMAP-Rule" id="MF_00099"/>
    </source>
</evidence>
<keyword evidence="1 5" id="KW-0963">Cytoplasm</keyword>
<keyword evidence="5 7" id="KW-0597">Phosphoprotein</keyword>
<evidence type="ECO:0000259" key="9">
    <source>
        <dbReference type="PROSITE" id="PS50122"/>
    </source>
</evidence>
<keyword evidence="3 5" id="KW-0378">Hydrolase</keyword>
<organism evidence="10 11">
    <name type="scientific">Agaribacter marinus</name>
    <dbReference type="NCBI Taxonomy" id="1431249"/>
    <lineage>
        <taxon>Bacteria</taxon>
        <taxon>Pseudomonadati</taxon>
        <taxon>Pseudomonadota</taxon>
        <taxon>Gammaproteobacteria</taxon>
        <taxon>Alteromonadales</taxon>
        <taxon>Alteromonadaceae</taxon>
        <taxon>Agaribacter</taxon>
    </lineage>
</organism>
<dbReference type="Pfam" id="PF01339">
    <property type="entry name" value="CheB_methylest"/>
    <property type="match status" value="1"/>
</dbReference>
<comment type="subcellular location">
    <subcellularLocation>
        <location evidence="5">Cytoplasm</location>
    </subcellularLocation>
</comment>
<comment type="PTM">
    <text evidence="5">Phosphorylated by CheA. Phosphorylation of the N-terminal regulatory domain activates the methylesterase activity.</text>
</comment>
<dbReference type="CDD" id="cd16432">
    <property type="entry name" value="CheB_Rec"/>
    <property type="match status" value="1"/>
</dbReference>
<evidence type="ECO:0000256" key="7">
    <source>
        <dbReference type="PROSITE-ProRule" id="PRU00169"/>
    </source>
</evidence>
<dbReference type="PANTHER" id="PTHR42872">
    <property type="entry name" value="PROTEIN-GLUTAMATE METHYLESTERASE/PROTEIN-GLUTAMINE GLUTAMINASE"/>
    <property type="match status" value="1"/>
</dbReference>
<dbReference type="GO" id="GO:0050568">
    <property type="term" value="F:protein-glutamine glutaminase activity"/>
    <property type="evidence" value="ECO:0007669"/>
    <property type="project" value="UniProtKB-UniRule"/>
</dbReference>
<dbReference type="HAMAP" id="MF_00099">
    <property type="entry name" value="CheB_chemtxs"/>
    <property type="match status" value="1"/>
</dbReference>
<dbReference type="InterPro" id="IPR008248">
    <property type="entry name" value="CheB-like"/>
</dbReference>
<feature type="domain" description="CheB-type methylesterase" evidence="9">
    <location>
        <begin position="168"/>
        <end position="355"/>
    </location>
</feature>
<evidence type="ECO:0000259" key="8">
    <source>
        <dbReference type="PROSITE" id="PS50110"/>
    </source>
</evidence>